<dbReference type="SUPFAM" id="SSF51556">
    <property type="entry name" value="Metallo-dependent hydrolases"/>
    <property type="match status" value="1"/>
</dbReference>
<proteinExistence type="predicted"/>
<protein>
    <recommendedName>
        <fullName evidence="4">Amidohydrolase-related domain-containing protein</fullName>
    </recommendedName>
</protein>
<comment type="caution">
    <text evidence="2">The sequence shown here is derived from an EMBL/GenBank/DDBJ whole genome shotgun (WGS) entry which is preliminary data.</text>
</comment>
<sequence>MVSLLDENVADQALEDRISSLLVGAVDMHCHSGPSVMPRSLDHMEALQDAADAGFRAMLIKDHYYSATPITELLNRTHGHLKVQLFSGVPLNNTTGGFNKYAVDHGIALGARLVWMPTFASKNHVEADQKRKKGFPHTSKPLLPPDPLTPLDANGALKDEVKEILDIIAEHDVILSGGHLHISEIFPVFEEARKRGVRRLLVNHPTFIIGASLDDIRQLVTMGAYIEHSLCMFIQMIGREQAMFPPEELDALIRAGTVDRTILASDLGQVGNDRPVDGFRGVIRNCIGLGYSDEDIRKMISTNALRLLGLED</sequence>
<dbReference type="Gene3D" id="3.20.20.140">
    <property type="entry name" value="Metal-dependent hydrolases"/>
    <property type="match status" value="1"/>
</dbReference>
<dbReference type="Pfam" id="PF19799">
    <property type="entry name" value="DUF6282"/>
    <property type="match status" value="1"/>
</dbReference>
<feature type="region of interest" description="Disordered" evidence="1">
    <location>
        <begin position="127"/>
        <end position="146"/>
    </location>
</feature>
<accession>A0A292ZNK8</accession>
<evidence type="ECO:0000256" key="1">
    <source>
        <dbReference type="SAM" id="MobiDB-lite"/>
    </source>
</evidence>
<dbReference type="EMBL" id="BEWI01000032">
    <property type="protein sequence ID" value="GAY24574.1"/>
    <property type="molecule type" value="Genomic_DNA"/>
</dbReference>
<dbReference type="InterPro" id="IPR046249">
    <property type="entry name" value="DUF6282"/>
</dbReference>
<reference evidence="2 3" key="1">
    <citation type="journal article" date="2013" name="Biodegradation">
        <title>Occurrence of 4-tert-butylphenol (4-t-BP) biodegradation in an aquatic sample caused by the presence of Spirodela polyrrhiza and isolation of a 4-t-BP-utilizing bacterium.</title>
        <authorList>
            <person name="Ogata Y."/>
            <person name="Toyama T."/>
            <person name="Yu N."/>
            <person name="Wang X."/>
            <person name="Sei K."/>
            <person name="Ike M."/>
        </authorList>
    </citation>
    <scope>NUCLEOTIDE SEQUENCE [LARGE SCALE GENOMIC DNA]</scope>
    <source>
        <strain evidence="2 3">OMI</strain>
    </source>
</reference>
<name>A0A292ZNK8_SPHSA</name>
<reference evidence="2 3" key="2">
    <citation type="journal article" date="2013" name="Environ. Sci. Technol.">
        <title>The 4-tert-butylphenol-utilizing bacterium Sphingobium fuliginis OMI can degrade bisphenols via phenolic ring hydroxylation and meta-cleavage pathway.</title>
        <authorList>
            <person name="Ogata Y."/>
            <person name="Goda S."/>
            <person name="Toyama T."/>
            <person name="Sei K."/>
            <person name="Ike M."/>
        </authorList>
    </citation>
    <scope>NUCLEOTIDE SEQUENCE [LARGE SCALE GENOMIC DNA]</scope>
    <source>
        <strain evidence="2 3">OMI</strain>
    </source>
</reference>
<dbReference type="Proteomes" id="UP000221538">
    <property type="component" value="Unassembled WGS sequence"/>
</dbReference>
<gene>
    <name evidence="2" type="ORF">SFOMI_5154</name>
</gene>
<evidence type="ECO:0000313" key="3">
    <source>
        <dbReference type="Proteomes" id="UP000221538"/>
    </source>
</evidence>
<dbReference type="InterPro" id="IPR032466">
    <property type="entry name" value="Metal_Hydrolase"/>
</dbReference>
<evidence type="ECO:0000313" key="2">
    <source>
        <dbReference type="EMBL" id="GAY24574.1"/>
    </source>
</evidence>
<dbReference type="AlphaFoldDB" id="A0A292ZNK8"/>
<organism evidence="2 3">
    <name type="scientific">Sphingobium fuliginis (strain ATCC 27551)</name>
    <dbReference type="NCBI Taxonomy" id="336203"/>
    <lineage>
        <taxon>Bacteria</taxon>
        <taxon>Pseudomonadati</taxon>
        <taxon>Pseudomonadota</taxon>
        <taxon>Alphaproteobacteria</taxon>
        <taxon>Sphingomonadales</taxon>
        <taxon>Sphingomonadaceae</taxon>
        <taxon>Sphingobium</taxon>
    </lineage>
</organism>
<evidence type="ECO:0008006" key="4">
    <source>
        <dbReference type="Google" id="ProtNLM"/>
    </source>
</evidence>
<dbReference type="RefSeq" id="WP_061938269.1">
    <property type="nucleotide sequence ID" value="NZ_BEWI01000032.1"/>
</dbReference>